<organism evidence="2">
    <name type="scientific">Coccidioides posadasii (strain RMSCC 757 / Silveira)</name>
    <name type="common">Valley fever fungus</name>
    <dbReference type="NCBI Taxonomy" id="443226"/>
    <lineage>
        <taxon>Eukaryota</taxon>
        <taxon>Fungi</taxon>
        <taxon>Dikarya</taxon>
        <taxon>Ascomycota</taxon>
        <taxon>Pezizomycotina</taxon>
        <taxon>Eurotiomycetes</taxon>
        <taxon>Eurotiomycetidae</taxon>
        <taxon>Onygenales</taxon>
        <taxon>Onygenaceae</taxon>
        <taxon>Coccidioides</taxon>
    </lineage>
</organism>
<reference evidence="2" key="1">
    <citation type="journal article" date="2010" name="Genome Res.">
        <title>Population genomic sequencing of Coccidioides fungi reveals recent hybridization and transposon control.</title>
        <authorList>
            <person name="Neafsey D.E."/>
            <person name="Barker B.M."/>
            <person name="Sharpton T.J."/>
            <person name="Stajich J.E."/>
            <person name="Park D.J."/>
            <person name="Whiston E."/>
            <person name="Hung C.-Y."/>
            <person name="McMahan C."/>
            <person name="White J."/>
            <person name="Sykes S."/>
            <person name="Heiman D."/>
            <person name="Young S."/>
            <person name="Zeng Q."/>
            <person name="Abouelleil A."/>
            <person name="Aftuck L."/>
            <person name="Bessette D."/>
            <person name="Brown A."/>
            <person name="FitzGerald M."/>
            <person name="Lui A."/>
            <person name="Macdonald J.P."/>
            <person name="Priest M."/>
            <person name="Orbach M.J."/>
            <person name="Galgiani J.N."/>
            <person name="Kirkland T.N."/>
            <person name="Cole G.T."/>
            <person name="Birren B.W."/>
            <person name="Henn M.R."/>
            <person name="Taylor J.W."/>
            <person name="Rounsley S.D."/>
        </authorList>
    </citation>
    <scope>NUCLEOTIDE SEQUENCE [LARGE SCALE GENOMIC DNA]</scope>
    <source>
        <strain evidence="2">RMSCC 757 / Silveira</strain>
    </source>
</reference>
<dbReference type="Proteomes" id="UP000002497">
    <property type="component" value="Unassembled WGS sequence"/>
</dbReference>
<dbReference type="HOGENOM" id="CLU_2670895_0_0_1"/>
<dbReference type="VEuPathDB" id="FungiDB:CPSG_02800"/>
<dbReference type="AlphaFoldDB" id="E9CYD0"/>
<reference evidence="2" key="2">
    <citation type="submission" date="2010-03" db="EMBL/GenBank/DDBJ databases">
        <title>The genome sequence of Coccidioides posadasii strain Silveira.</title>
        <authorList>
            <consortium name="The Broad Institute Genome Sequencing Center for Infectious Disease"/>
            <person name="Neafsey D."/>
            <person name="Orbach M."/>
            <person name="Henn M.R."/>
            <person name="Cole G.T."/>
            <person name="Galgiani J."/>
            <person name="Gardner M.J."/>
            <person name="Kirkland T.N."/>
            <person name="Taylor J.W."/>
            <person name="Young S.K."/>
            <person name="Zeng Q."/>
            <person name="Koehrsen M."/>
            <person name="Alvarado L."/>
            <person name="Berlin A."/>
            <person name="Borenstein D."/>
            <person name="Chapman S.B."/>
            <person name="Chen Z."/>
            <person name="Engels R."/>
            <person name="Freedman E."/>
            <person name="Gellesch M."/>
            <person name="Goldberg J."/>
            <person name="Griggs A."/>
            <person name="Gujja S."/>
            <person name="Heilman E."/>
            <person name="Heiman D."/>
            <person name="Howarth C."/>
            <person name="Jen D."/>
            <person name="Larson L."/>
            <person name="Mehta T."/>
            <person name="Neiman D."/>
            <person name="Park D."/>
            <person name="Pearson M."/>
            <person name="Richards J."/>
            <person name="Roberts A."/>
            <person name="Saif S."/>
            <person name="Shea T."/>
            <person name="Shenoy N."/>
            <person name="Sisk P."/>
            <person name="Stolte C."/>
            <person name="Sykes S."/>
            <person name="Walk T."/>
            <person name="White J."/>
            <person name="Yandava C."/>
            <person name="Haas B."/>
            <person name="Nusbaum C."/>
            <person name="Birren B."/>
        </authorList>
    </citation>
    <scope>NUCLEOTIDE SEQUENCE [LARGE SCALE GENOMIC DNA]</scope>
    <source>
        <strain evidence="2">RMSCC 757 / Silveira</strain>
    </source>
</reference>
<sequence>MVPWTHEAGCPTLFRHAGYISPLHLSFYNALSQAEYLERKICRDLHTFTLPPGSHGKPFSWADWTLARVSGGDEL</sequence>
<evidence type="ECO:0000313" key="2">
    <source>
        <dbReference type="Proteomes" id="UP000002497"/>
    </source>
</evidence>
<accession>E9CYD0</accession>
<name>E9CYD0_COCPS</name>
<evidence type="ECO:0000313" key="1">
    <source>
        <dbReference type="EMBL" id="EFW20957.1"/>
    </source>
</evidence>
<keyword evidence="2" id="KW-1185">Reference proteome</keyword>
<gene>
    <name evidence="1" type="ORF">CPSG_02800</name>
</gene>
<proteinExistence type="predicted"/>
<dbReference type="EMBL" id="GL636488">
    <property type="protein sequence ID" value="EFW20957.1"/>
    <property type="molecule type" value="Genomic_DNA"/>
</dbReference>
<protein>
    <submittedName>
        <fullName evidence="1">Uncharacterized protein</fullName>
    </submittedName>
</protein>